<gene>
    <name evidence="1" type="ORF">FMAN_14223</name>
</gene>
<dbReference type="AlphaFoldDB" id="A0A1L7UI87"/>
<dbReference type="VEuPathDB" id="FungiDB:FMAN_14223"/>
<dbReference type="RefSeq" id="XP_041690901.1">
    <property type="nucleotide sequence ID" value="XM_041825530.1"/>
</dbReference>
<dbReference type="EMBL" id="FCQH01000022">
    <property type="protein sequence ID" value="CVL08113.1"/>
    <property type="molecule type" value="Genomic_DNA"/>
</dbReference>
<organism evidence="1 2">
    <name type="scientific">Fusarium mangiferae</name>
    <name type="common">Mango malformation disease fungus</name>
    <dbReference type="NCBI Taxonomy" id="192010"/>
    <lineage>
        <taxon>Eukaryota</taxon>
        <taxon>Fungi</taxon>
        <taxon>Dikarya</taxon>
        <taxon>Ascomycota</taxon>
        <taxon>Pezizomycotina</taxon>
        <taxon>Sordariomycetes</taxon>
        <taxon>Hypocreomycetidae</taxon>
        <taxon>Hypocreales</taxon>
        <taxon>Nectriaceae</taxon>
        <taxon>Fusarium</taxon>
        <taxon>Fusarium fujikuroi species complex</taxon>
    </lineage>
</organism>
<comment type="caution">
    <text evidence="1">The sequence shown here is derived from an EMBL/GenBank/DDBJ whole genome shotgun (WGS) entry which is preliminary data.</text>
</comment>
<dbReference type="InterPro" id="IPR038765">
    <property type="entry name" value="Papain-like_cys_pep_sf"/>
</dbReference>
<reference evidence="2" key="1">
    <citation type="journal article" date="2016" name="Genome Biol. Evol.">
        <title>Comparative 'omics' of the Fusarium fujikuroi species complex highlights differences in genetic potential and metabolite synthesis.</title>
        <authorList>
            <person name="Niehaus E.-M."/>
            <person name="Muensterkoetter M."/>
            <person name="Proctor R.H."/>
            <person name="Brown D.W."/>
            <person name="Sharon A."/>
            <person name="Idan Y."/>
            <person name="Oren-Young L."/>
            <person name="Sieber C.M."/>
            <person name="Novak O."/>
            <person name="Pencik A."/>
            <person name="Tarkowska D."/>
            <person name="Hromadova K."/>
            <person name="Freeman S."/>
            <person name="Maymon M."/>
            <person name="Elazar M."/>
            <person name="Youssef S.A."/>
            <person name="El-Shabrawy E.S.M."/>
            <person name="Shalaby A.B.A."/>
            <person name="Houterman P."/>
            <person name="Brock N.L."/>
            <person name="Burkhardt I."/>
            <person name="Tsavkelova E.A."/>
            <person name="Dickschat J.S."/>
            <person name="Galuszka P."/>
            <person name="Gueldener U."/>
            <person name="Tudzynski B."/>
        </authorList>
    </citation>
    <scope>NUCLEOTIDE SEQUENCE [LARGE SCALE GENOMIC DNA]</scope>
    <source>
        <strain evidence="2">MRC7560</strain>
    </source>
</reference>
<sequence length="513" mass="58816">MTEPTPEPSLMTPSSSYCHHLINQTIGDFYHETYAMLERFSFDDLALETHKTVLESIKRRLDHSNTLNQDQQHDTSWSDGSQYVSLMDSGKGSRYKGSLFSAFSITDFTGWHSSQVQLLGNEMHCGYTAQDAAQAVTARVIRRKLGSKDESNRKHWERSRKRLNTGLARGRKWLYLSAKFGCGILFKDNLAKSTQSELDELAVGLPSDPEKAALLRFLDEQMDLLIETGKTNLTILRERLMAKDLAFAIPPLPRSGTGLHNDIYTQFRDRVHSNELVIKGIDFKFSTESLKSLSDKTWLSSGIVTACLHLSHRIPCVNTGIYIPTHRQEERVDLLPRPFQKANRQMKMWAEEYEENGPVVGLFPLLLTNNHFTLLEINERTGYIYHYDSFCQKHSALQSACQKEFPHLNYIEKCIRQVDGTSCGLMVTEHARRRMMNRPIVTNEDHKYEARELRVKGAELLILALDEGRIESVTECGKRKRQTDTGRDAKRRQLNRLSTRDDEPCEEDVIVID</sequence>
<name>A0A1L7UI87_FUSMA</name>
<accession>A0A1L7UI87</accession>
<proteinExistence type="predicted"/>
<keyword evidence="2" id="KW-1185">Reference proteome</keyword>
<evidence type="ECO:0000313" key="2">
    <source>
        <dbReference type="Proteomes" id="UP000184255"/>
    </source>
</evidence>
<evidence type="ECO:0000313" key="1">
    <source>
        <dbReference type="EMBL" id="CVL08113.1"/>
    </source>
</evidence>
<dbReference type="Proteomes" id="UP000184255">
    <property type="component" value="Unassembled WGS sequence"/>
</dbReference>
<protein>
    <recommendedName>
        <fullName evidence="3">Ubiquitin-like protease family profile domain-containing protein</fullName>
    </recommendedName>
</protein>
<dbReference type="SUPFAM" id="SSF54001">
    <property type="entry name" value="Cysteine proteinases"/>
    <property type="match status" value="1"/>
</dbReference>
<evidence type="ECO:0008006" key="3">
    <source>
        <dbReference type="Google" id="ProtNLM"/>
    </source>
</evidence>
<dbReference type="Gene3D" id="3.40.395.10">
    <property type="entry name" value="Adenoviral Proteinase, Chain A"/>
    <property type="match status" value="1"/>
</dbReference>
<dbReference type="GeneID" id="65093472"/>